<organism evidence="1 2">
    <name type="scientific">Vaccinium darrowii</name>
    <dbReference type="NCBI Taxonomy" id="229202"/>
    <lineage>
        <taxon>Eukaryota</taxon>
        <taxon>Viridiplantae</taxon>
        <taxon>Streptophyta</taxon>
        <taxon>Embryophyta</taxon>
        <taxon>Tracheophyta</taxon>
        <taxon>Spermatophyta</taxon>
        <taxon>Magnoliopsida</taxon>
        <taxon>eudicotyledons</taxon>
        <taxon>Gunneridae</taxon>
        <taxon>Pentapetalae</taxon>
        <taxon>asterids</taxon>
        <taxon>Ericales</taxon>
        <taxon>Ericaceae</taxon>
        <taxon>Vaccinioideae</taxon>
        <taxon>Vaccinieae</taxon>
        <taxon>Vaccinium</taxon>
    </lineage>
</organism>
<dbReference type="Proteomes" id="UP000828048">
    <property type="component" value="Chromosome 10"/>
</dbReference>
<accession>A0ACB7XF88</accession>
<sequence length="379" mass="44192">MQDLPQEILIDILSRLPGDCVLECRRVCKQWLALTSTPQFVEMHLERATPVLFMQCVDKSLKNLEMFIFDEGAKANQMIKKKMGAAELMHFAVYTPLLCGSCNGLLVLRPTSLSSVSFVCNPLTRQKVTVRSPFEPGFACGVFFHPPTKDYRLLFVHRRLLFAYESHDFEYFLYSLGGQFWRKLGGFPFRPNPHAPPTILNGVLHWIVNPYWIDENDIPPCSNAIMMFNMDTEEFHSMHHPGTECLARQMHKYVRIFEMKGKLAFCRLYGGFVWLWVLEDYENWIWEERYLINLRLGLKGYPSDSPCSWLADIKLVDIQNDELLFDWDSRGIFRYNLRNKTAKRINGIGKKQRPVLPLNNFSRFIVPYTMTFISPSGFE</sequence>
<name>A0ACB7XF88_9ERIC</name>
<reference evidence="1 2" key="1">
    <citation type="journal article" date="2021" name="Hortic Res">
        <title>High-quality reference genome and annotation aids understanding of berry development for evergreen blueberry (Vaccinium darrowii).</title>
        <authorList>
            <person name="Yu J."/>
            <person name="Hulse-Kemp A.M."/>
            <person name="Babiker E."/>
            <person name="Staton M."/>
        </authorList>
    </citation>
    <scope>NUCLEOTIDE SEQUENCE [LARGE SCALE GENOMIC DNA]</scope>
    <source>
        <strain evidence="2">cv. NJ 8807/NJ 8810</strain>
        <tissue evidence="1">Young leaf</tissue>
    </source>
</reference>
<gene>
    <name evidence="1" type="ORF">Vadar_002016</name>
</gene>
<comment type="caution">
    <text evidence="1">The sequence shown here is derived from an EMBL/GenBank/DDBJ whole genome shotgun (WGS) entry which is preliminary data.</text>
</comment>
<evidence type="ECO:0000313" key="2">
    <source>
        <dbReference type="Proteomes" id="UP000828048"/>
    </source>
</evidence>
<proteinExistence type="predicted"/>
<evidence type="ECO:0000313" key="1">
    <source>
        <dbReference type="EMBL" id="KAH7839268.1"/>
    </source>
</evidence>
<dbReference type="EMBL" id="CM037160">
    <property type="protein sequence ID" value="KAH7839268.1"/>
    <property type="molecule type" value="Genomic_DNA"/>
</dbReference>
<keyword evidence="2" id="KW-1185">Reference proteome</keyword>
<protein>
    <submittedName>
        <fullName evidence="1">Uncharacterized protein</fullName>
    </submittedName>
</protein>